<dbReference type="Proteomes" id="UP001174934">
    <property type="component" value="Unassembled WGS sequence"/>
</dbReference>
<gene>
    <name evidence="2" type="ORF">B0T17DRAFT_518306</name>
</gene>
<protein>
    <submittedName>
        <fullName evidence="2">Uncharacterized protein</fullName>
    </submittedName>
</protein>
<evidence type="ECO:0000256" key="1">
    <source>
        <dbReference type="SAM" id="MobiDB-lite"/>
    </source>
</evidence>
<name>A0AA39XM69_9PEZI</name>
<accession>A0AA39XM69</accession>
<sequence length="280" mass="32401">MATQNQTIRSILDSPEYTEHVWHQPQESFYRGLEVDIHGHEYVRTPIGITLIQDNGLNKSHRKPLGDLSNITNDGEEDDDENNMDNQQDENDRVYPPVPVRRPRWHNRPTVIGNQRMAPESYSRGRNYHPLLRPRLINDADENFQTPDFWHMDRDDPTNRWTMVQIDTDDGDAAGHVLAQRNTLVSLLSKVDAKLDECGEDVDRESLRFDIRLAIRTCNEIMHGSVDRTTWAFNDSLVGKVFQYLKTLFLGQDAEDHDLSDLTAEMMNEDREEQVAAAEM</sequence>
<feature type="compositionally biased region" description="Acidic residues" evidence="1">
    <location>
        <begin position="74"/>
        <end position="89"/>
    </location>
</feature>
<dbReference type="AlphaFoldDB" id="A0AA39XM69"/>
<organism evidence="2 3">
    <name type="scientific">Bombardia bombarda</name>
    <dbReference type="NCBI Taxonomy" id="252184"/>
    <lineage>
        <taxon>Eukaryota</taxon>
        <taxon>Fungi</taxon>
        <taxon>Dikarya</taxon>
        <taxon>Ascomycota</taxon>
        <taxon>Pezizomycotina</taxon>
        <taxon>Sordariomycetes</taxon>
        <taxon>Sordariomycetidae</taxon>
        <taxon>Sordariales</taxon>
        <taxon>Lasiosphaeriaceae</taxon>
        <taxon>Bombardia</taxon>
    </lineage>
</organism>
<proteinExistence type="predicted"/>
<evidence type="ECO:0000313" key="2">
    <source>
        <dbReference type="EMBL" id="KAK0636161.1"/>
    </source>
</evidence>
<feature type="region of interest" description="Disordered" evidence="1">
    <location>
        <begin position="57"/>
        <end position="106"/>
    </location>
</feature>
<comment type="caution">
    <text evidence="2">The sequence shown here is derived from an EMBL/GenBank/DDBJ whole genome shotgun (WGS) entry which is preliminary data.</text>
</comment>
<evidence type="ECO:0000313" key="3">
    <source>
        <dbReference type="Proteomes" id="UP001174934"/>
    </source>
</evidence>
<keyword evidence="3" id="KW-1185">Reference proteome</keyword>
<reference evidence="2" key="1">
    <citation type="submission" date="2023-06" db="EMBL/GenBank/DDBJ databases">
        <title>Genome-scale phylogeny and comparative genomics of the fungal order Sordariales.</title>
        <authorList>
            <consortium name="Lawrence Berkeley National Laboratory"/>
            <person name="Hensen N."/>
            <person name="Bonometti L."/>
            <person name="Westerberg I."/>
            <person name="Brannstrom I.O."/>
            <person name="Guillou S."/>
            <person name="Cros-Aarteil S."/>
            <person name="Calhoun S."/>
            <person name="Haridas S."/>
            <person name="Kuo A."/>
            <person name="Mondo S."/>
            <person name="Pangilinan J."/>
            <person name="Riley R."/>
            <person name="LaButti K."/>
            <person name="Andreopoulos B."/>
            <person name="Lipzen A."/>
            <person name="Chen C."/>
            <person name="Yanf M."/>
            <person name="Daum C."/>
            <person name="Ng V."/>
            <person name="Clum A."/>
            <person name="Steindorff A."/>
            <person name="Ohm R."/>
            <person name="Martin F."/>
            <person name="Silar P."/>
            <person name="Natvig D."/>
            <person name="Lalanne C."/>
            <person name="Gautier V."/>
            <person name="Ament-velasquez S.L."/>
            <person name="Kruys A."/>
            <person name="Hutchinson M.I."/>
            <person name="Powell A.J."/>
            <person name="Barry K."/>
            <person name="Miller A.N."/>
            <person name="Grigoriev I.V."/>
            <person name="Debuchy R."/>
            <person name="Gladieux P."/>
            <person name="Thoren M.H."/>
            <person name="Johannesson H."/>
        </authorList>
    </citation>
    <scope>NUCLEOTIDE SEQUENCE</scope>
    <source>
        <strain evidence="2">SMH3391-2</strain>
    </source>
</reference>
<dbReference type="EMBL" id="JAULSR010000001">
    <property type="protein sequence ID" value="KAK0636161.1"/>
    <property type="molecule type" value="Genomic_DNA"/>
</dbReference>